<evidence type="ECO:0000256" key="2">
    <source>
        <dbReference type="ARBA" id="ARBA00005695"/>
    </source>
</evidence>
<dbReference type="InterPro" id="IPR023765">
    <property type="entry name" value="SBP_5_CS"/>
</dbReference>
<keyword evidence="4" id="KW-0732">Signal</keyword>
<dbReference type="PANTHER" id="PTHR30290:SF9">
    <property type="entry name" value="OLIGOPEPTIDE-BINDING PROTEIN APPA"/>
    <property type="match status" value="1"/>
</dbReference>
<dbReference type="KEGG" id="hhw:NCTC503_00742"/>
<dbReference type="Gene3D" id="3.40.190.10">
    <property type="entry name" value="Periplasmic binding protein-like II"/>
    <property type="match status" value="1"/>
</dbReference>
<evidence type="ECO:0000313" key="8">
    <source>
        <dbReference type="Proteomes" id="UP000308489"/>
    </source>
</evidence>
<feature type="domain" description="Methyl-accepting transducer" evidence="6">
    <location>
        <begin position="68"/>
        <end position="304"/>
    </location>
</feature>
<keyword evidence="5" id="KW-0807">Transducer</keyword>
<keyword evidence="3" id="KW-0813">Transport</keyword>
<protein>
    <submittedName>
        <fullName evidence="7">Methyl-accepting chemotaxis protein/ family 5 extracellular solute-binding protein</fullName>
    </submittedName>
</protein>
<dbReference type="Pfam" id="PF00496">
    <property type="entry name" value="SBP_bac_5"/>
    <property type="match status" value="1"/>
</dbReference>
<dbReference type="Pfam" id="PF00015">
    <property type="entry name" value="MCPsignal"/>
    <property type="match status" value="1"/>
</dbReference>
<dbReference type="Proteomes" id="UP000308489">
    <property type="component" value="Chromosome 1"/>
</dbReference>
<evidence type="ECO:0000313" key="7">
    <source>
        <dbReference type="EMBL" id="VTQ85317.1"/>
    </source>
</evidence>
<dbReference type="PROSITE" id="PS50111">
    <property type="entry name" value="CHEMOTAXIS_TRANSDUC_2"/>
    <property type="match status" value="1"/>
</dbReference>
<dbReference type="CDD" id="cd00995">
    <property type="entry name" value="PBP2_NikA_DppA_OppA_like"/>
    <property type="match status" value="1"/>
</dbReference>
<evidence type="ECO:0000256" key="1">
    <source>
        <dbReference type="ARBA" id="ARBA00004193"/>
    </source>
</evidence>
<dbReference type="GO" id="GO:0006935">
    <property type="term" value="P:chemotaxis"/>
    <property type="evidence" value="ECO:0007669"/>
    <property type="project" value="InterPro"/>
</dbReference>
<dbReference type="PRINTS" id="PR00260">
    <property type="entry name" value="CHEMTRNSDUCR"/>
</dbReference>
<name>A0A4V6KC72_HATHI</name>
<dbReference type="EMBL" id="LR590481">
    <property type="protein sequence ID" value="VTQ85317.1"/>
    <property type="molecule type" value="Genomic_DNA"/>
</dbReference>
<keyword evidence="8" id="KW-1185">Reference proteome</keyword>
<dbReference type="PANTHER" id="PTHR30290">
    <property type="entry name" value="PERIPLASMIC BINDING COMPONENT OF ABC TRANSPORTER"/>
    <property type="match status" value="1"/>
</dbReference>
<dbReference type="InterPro" id="IPR004089">
    <property type="entry name" value="MCPsignal_dom"/>
</dbReference>
<dbReference type="InterPro" id="IPR004090">
    <property type="entry name" value="Chemotax_Me-accpt_rcpt"/>
</dbReference>
<dbReference type="Gene3D" id="1.10.287.950">
    <property type="entry name" value="Methyl-accepting chemotaxis protein"/>
    <property type="match status" value="1"/>
</dbReference>
<dbReference type="GO" id="GO:1904680">
    <property type="term" value="F:peptide transmembrane transporter activity"/>
    <property type="evidence" value="ECO:0007669"/>
    <property type="project" value="TreeGrafter"/>
</dbReference>
<dbReference type="CDD" id="cd11386">
    <property type="entry name" value="MCP_signal"/>
    <property type="match status" value="1"/>
</dbReference>
<sequence>MGKLKELFKSKQILTKESISTEEETILINEEKNFINLEKEYEKTNLENNKLALIKENQTRALEKVTNNLTFTDFSLENLGEIVENLFHSVNEQMNAIDSVFEQINNYSALSEEVLASTEDSKTISQNTLDTALKGNEVVENSISNMSDIESSVEIVKEMLNEVKNNSIEINSILDIIKNISKQTKLLSLNASIEAARAGELGKGFSVVAHEINKLAQGSDDSVVKIQETILGMNDSIEKSNIAMDSCINKVAEGTEVSNNTMKVFRDIISAVKSNTKVSDQINLAVSDQANSLDVILSSTELLKELSRKVNILIEWIGLNTKYTETSLSNLKTSCSHLKEVSTQLLDTIESTYKKESTLRVYLGGKLVSEDPIYCSDQVSSNVLASVHTGLLSMSSSGDILPGIAKSWNLEDDGVTWTFNLRKNAKFHNLEEITSEDVKFSLERMLNPSKPATNAYFIEDIEGALEYKGGTSRDVCGIKILNKYCISLKLKQPYSDFLNNLSNCCCAIISKHSYNRDKSIVGCGPFIIESLENTNKKIKLKAFKDYFKGAPYVDKIFLYTPDNFVEEFKNKSIDIIQTTDSKIFNQVKENCTTKMHTSEILSCLYAGFVFGENKIFASNVEVRKALNHAIDKKKIISQFSNNLAVECRGPFPEGVLDSNLSSISYDPSFAKNTLKKFNCLNSNREFKIVCVNSFKSLADLIAEDLKDIGLNVKIYEEEYFNFYNSDTIKKYDLFISGWALDTPNLDGYIKALLSPDAQYNLGNYYNSELDDLVTNAKAIINPSKKLNAYMEVEKCILKDYPWIYLITPEVAYTSQENVRGLKISPLGTISYEDIMLV</sequence>
<dbReference type="SUPFAM" id="SSF53850">
    <property type="entry name" value="Periplasmic binding protein-like II"/>
    <property type="match status" value="1"/>
</dbReference>
<accession>A0A4V6KC72</accession>
<dbReference type="InterPro" id="IPR000914">
    <property type="entry name" value="SBP_5_dom"/>
</dbReference>
<dbReference type="GO" id="GO:0004888">
    <property type="term" value="F:transmembrane signaling receptor activity"/>
    <property type="evidence" value="ECO:0007669"/>
    <property type="project" value="InterPro"/>
</dbReference>
<organism evidence="7 8">
    <name type="scientific">Hathewaya histolytica</name>
    <name type="common">Clostridium histolyticum</name>
    <dbReference type="NCBI Taxonomy" id="1498"/>
    <lineage>
        <taxon>Bacteria</taxon>
        <taxon>Bacillati</taxon>
        <taxon>Bacillota</taxon>
        <taxon>Clostridia</taxon>
        <taxon>Eubacteriales</taxon>
        <taxon>Clostridiaceae</taxon>
        <taxon>Hathewaya</taxon>
    </lineage>
</organism>
<comment type="subcellular location">
    <subcellularLocation>
        <location evidence="1">Cell membrane</location>
        <topology evidence="1">Lipid-anchor</topology>
    </subcellularLocation>
</comment>
<dbReference type="AlphaFoldDB" id="A0A4V6KC72"/>
<dbReference type="GO" id="GO:0015833">
    <property type="term" value="P:peptide transport"/>
    <property type="evidence" value="ECO:0007669"/>
    <property type="project" value="TreeGrafter"/>
</dbReference>
<evidence type="ECO:0000259" key="6">
    <source>
        <dbReference type="PROSITE" id="PS50111"/>
    </source>
</evidence>
<dbReference type="Gene3D" id="3.10.105.10">
    <property type="entry name" value="Dipeptide-binding Protein, Domain 3"/>
    <property type="match status" value="1"/>
</dbReference>
<dbReference type="InterPro" id="IPR039424">
    <property type="entry name" value="SBP_5"/>
</dbReference>
<reference evidence="7 8" key="1">
    <citation type="submission" date="2019-05" db="EMBL/GenBank/DDBJ databases">
        <authorList>
            <consortium name="Pathogen Informatics"/>
        </authorList>
    </citation>
    <scope>NUCLEOTIDE SEQUENCE [LARGE SCALE GENOMIC DNA]</scope>
    <source>
        <strain evidence="7 8">NCTC503</strain>
    </source>
</reference>
<evidence type="ECO:0000256" key="3">
    <source>
        <dbReference type="ARBA" id="ARBA00022448"/>
    </source>
</evidence>
<dbReference type="SMART" id="SM00283">
    <property type="entry name" value="MA"/>
    <property type="match status" value="1"/>
</dbReference>
<dbReference type="GO" id="GO:0005886">
    <property type="term" value="C:plasma membrane"/>
    <property type="evidence" value="ECO:0007669"/>
    <property type="project" value="UniProtKB-SubCell"/>
</dbReference>
<dbReference type="SUPFAM" id="SSF58104">
    <property type="entry name" value="Methyl-accepting chemotaxis protein (MCP) signaling domain"/>
    <property type="match status" value="1"/>
</dbReference>
<dbReference type="GO" id="GO:0007165">
    <property type="term" value="P:signal transduction"/>
    <property type="evidence" value="ECO:0007669"/>
    <property type="project" value="UniProtKB-KW"/>
</dbReference>
<dbReference type="RefSeq" id="WP_171011967.1">
    <property type="nucleotide sequence ID" value="NZ_CBCRUQ010000001.1"/>
</dbReference>
<comment type="similarity">
    <text evidence="2">Belongs to the bacterial solute-binding protein 5 family.</text>
</comment>
<dbReference type="Gene3D" id="3.90.76.10">
    <property type="entry name" value="Dipeptide-binding Protein, Domain 1"/>
    <property type="match status" value="1"/>
</dbReference>
<evidence type="ECO:0000256" key="4">
    <source>
        <dbReference type="ARBA" id="ARBA00022729"/>
    </source>
</evidence>
<dbReference type="PROSITE" id="PS01040">
    <property type="entry name" value="SBP_BACTERIAL_5"/>
    <property type="match status" value="1"/>
</dbReference>
<proteinExistence type="inferred from homology"/>
<gene>
    <name evidence="7" type="primary">hbpA</name>
    <name evidence="7" type="ORF">NCTC503_00742</name>
</gene>
<evidence type="ECO:0000256" key="5">
    <source>
        <dbReference type="PROSITE-ProRule" id="PRU00284"/>
    </source>
</evidence>